<dbReference type="HOGENOM" id="CLU_097817_0_0_9"/>
<gene>
    <name evidence="4" type="ordered locus">Aflv_2197</name>
</gene>
<dbReference type="SMART" id="SM00563">
    <property type="entry name" value="PlsC"/>
    <property type="match status" value="1"/>
</dbReference>
<evidence type="ECO:0000313" key="4">
    <source>
        <dbReference type="EMBL" id="ACJ34556.1"/>
    </source>
</evidence>
<dbReference type="SUPFAM" id="SSF69593">
    <property type="entry name" value="Glycerol-3-phosphate (1)-acyltransferase"/>
    <property type="match status" value="1"/>
</dbReference>
<organism evidence="4 5">
    <name type="scientific">Anoxybacillus flavithermus (strain DSM 21510 / WK1)</name>
    <dbReference type="NCBI Taxonomy" id="491915"/>
    <lineage>
        <taxon>Bacteria</taxon>
        <taxon>Bacillati</taxon>
        <taxon>Bacillota</taxon>
        <taxon>Bacilli</taxon>
        <taxon>Bacillales</taxon>
        <taxon>Anoxybacillaceae</taxon>
        <taxon>Anoxybacillus</taxon>
    </lineage>
</organism>
<dbReference type="GO" id="GO:0006654">
    <property type="term" value="P:phosphatidic acid biosynthetic process"/>
    <property type="evidence" value="ECO:0007669"/>
    <property type="project" value="TreeGrafter"/>
</dbReference>
<dbReference type="Pfam" id="PF01553">
    <property type="entry name" value="Acyltransferase"/>
    <property type="match status" value="1"/>
</dbReference>
<dbReference type="KEGG" id="afl:Aflv_2197"/>
<feature type="domain" description="Phospholipid/glycerol acyltransferase" evidence="3">
    <location>
        <begin position="45"/>
        <end position="161"/>
    </location>
</feature>
<name>B7GLV5_ANOFW</name>
<evidence type="ECO:0000256" key="1">
    <source>
        <dbReference type="ARBA" id="ARBA00022679"/>
    </source>
</evidence>
<dbReference type="GO" id="GO:0005886">
    <property type="term" value="C:plasma membrane"/>
    <property type="evidence" value="ECO:0007669"/>
    <property type="project" value="TreeGrafter"/>
</dbReference>
<evidence type="ECO:0000259" key="3">
    <source>
        <dbReference type="SMART" id="SM00563"/>
    </source>
</evidence>
<dbReference type="GO" id="GO:0003841">
    <property type="term" value="F:1-acylglycerol-3-phosphate O-acyltransferase activity"/>
    <property type="evidence" value="ECO:0007669"/>
    <property type="project" value="TreeGrafter"/>
</dbReference>
<evidence type="ECO:0000313" key="5">
    <source>
        <dbReference type="Proteomes" id="UP000000742"/>
    </source>
</evidence>
<keyword evidence="1 4" id="KW-0808">Transferase</keyword>
<keyword evidence="2 4" id="KW-0012">Acyltransferase</keyword>
<accession>B7GLV5</accession>
<sequence length="226" mass="26706">METINVIEAKKSRVFEWMFSLYNTWLLRTSFHRLYVRGHIVQTPALYVANHSSWWDGLIAFQLSRFLFQQNSYAMMSEEGLKQYPFFRKLGGFSINRTQRKEMMKSLDYAVSLLRDGKSVWMFPQGEEQHVEKRPLQFFTGAIYVAERANVPIVPLAFYHSLRHHRKPEWFIHIGEPLWTADIEGSHRKDKTAELERICTAQLDDVRRLVMTEQLQSFTPWNGGTL</sequence>
<proteinExistence type="predicted"/>
<dbReference type="eggNOG" id="COG0204">
    <property type="taxonomic scope" value="Bacteria"/>
</dbReference>
<reference evidence="4 5" key="1">
    <citation type="journal article" date="2008" name="Genome Biol.">
        <title>Encapsulated in silica: genome, proteome and physiology of the thermophilic bacterium Anoxybacillus flavithermus WK1.</title>
        <authorList>
            <person name="Saw J.H."/>
            <person name="Mountain B.W."/>
            <person name="Feng L."/>
            <person name="Omelchenko M.V."/>
            <person name="Hou S."/>
            <person name="Saito J.A."/>
            <person name="Stott M.B."/>
            <person name="Li D."/>
            <person name="Zhao G."/>
            <person name="Wu J."/>
            <person name="Galperin M.Y."/>
            <person name="Koonin E.V."/>
            <person name="Makarova K.S."/>
            <person name="Wolf Y.I."/>
            <person name="Rigden D.J."/>
            <person name="Dunfield P.F."/>
            <person name="Wang L."/>
            <person name="Alam M."/>
        </authorList>
    </citation>
    <scope>NUCLEOTIDE SEQUENCE [LARGE SCALE GENOMIC DNA]</scope>
    <source>
        <strain evidence="5">DSM 21510 / WK1</strain>
    </source>
</reference>
<evidence type="ECO:0000256" key="2">
    <source>
        <dbReference type="ARBA" id="ARBA00023315"/>
    </source>
</evidence>
<dbReference type="EMBL" id="CP000922">
    <property type="protein sequence ID" value="ACJ34556.1"/>
    <property type="molecule type" value="Genomic_DNA"/>
</dbReference>
<dbReference type="CDD" id="cd06551">
    <property type="entry name" value="LPLAT"/>
    <property type="match status" value="1"/>
</dbReference>
<dbReference type="STRING" id="491915.Aflv_2197"/>
<protein>
    <submittedName>
        <fullName evidence="4">1-acyl-sn-glycerol-3-phosphate acyltransferase</fullName>
    </submittedName>
</protein>
<dbReference type="AlphaFoldDB" id="B7GLV5"/>
<dbReference type="PANTHER" id="PTHR10434">
    <property type="entry name" value="1-ACYL-SN-GLYCEROL-3-PHOSPHATE ACYLTRANSFERASE"/>
    <property type="match status" value="1"/>
</dbReference>
<dbReference type="InterPro" id="IPR002123">
    <property type="entry name" value="Plipid/glycerol_acylTrfase"/>
</dbReference>
<dbReference type="PANTHER" id="PTHR10434:SF11">
    <property type="entry name" value="1-ACYL-SN-GLYCEROL-3-PHOSPHATE ACYLTRANSFERASE"/>
    <property type="match status" value="1"/>
</dbReference>
<dbReference type="Proteomes" id="UP000000742">
    <property type="component" value="Chromosome"/>
</dbReference>